<comment type="pathway">
    <text evidence="4 14">Isoprenoid biosynthesis; isopentenyl diphosphate biosynthesis via DXP pathway; isopentenyl diphosphate from 1-deoxy-D-xylulose 5-phosphate: step 4/6.</text>
</comment>
<dbReference type="SUPFAM" id="SSF69765">
    <property type="entry name" value="IpsF-like"/>
    <property type="match status" value="1"/>
</dbReference>
<keyword evidence="13 14" id="KW-0511">Multifunctional enzyme</keyword>
<evidence type="ECO:0000256" key="5">
    <source>
        <dbReference type="ARBA" id="ARBA00004787"/>
    </source>
</evidence>
<dbReference type="Pfam" id="PF01128">
    <property type="entry name" value="IspD"/>
    <property type="match status" value="1"/>
</dbReference>
<dbReference type="Gene3D" id="3.30.1330.50">
    <property type="entry name" value="2-C-methyl-D-erythritol 2,4-cyclodiphosphate synthase"/>
    <property type="match status" value="1"/>
</dbReference>
<dbReference type="HAMAP" id="MF_00107">
    <property type="entry name" value="IspF"/>
    <property type="match status" value="1"/>
</dbReference>
<feature type="site" description="Positions MEP for the nucleophilic attack" evidence="14">
    <location>
        <position position="216"/>
    </location>
</feature>
<dbReference type="InterPro" id="IPR003526">
    <property type="entry name" value="MECDP_synthase"/>
</dbReference>
<dbReference type="InterPro" id="IPR026596">
    <property type="entry name" value="IspD/F"/>
</dbReference>
<evidence type="ECO:0000256" key="10">
    <source>
        <dbReference type="ARBA" id="ARBA00022723"/>
    </source>
</evidence>
<comment type="similarity">
    <text evidence="14">In the N-terminal section; belongs to the IspD/TarI cytidylyltransferase family. IspD subfamily.</text>
</comment>
<evidence type="ECO:0000256" key="3">
    <source>
        <dbReference type="ARBA" id="ARBA00001968"/>
    </source>
</evidence>
<dbReference type="PANTHER" id="PTHR32125">
    <property type="entry name" value="2-C-METHYL-D-ERYTHRITOL 4-PHOSPHATE CYTIDYLYLTRANSFERASE, CHLOROPLASTIC"/>
    <property type="match status" value="1"/>
</dbReference>
<feature type="binding site" evidence="14">
    <location>
        <position position="247"/>
    </location>
    <ligand>
        <name>a divalent metal cation</name>
        <dbReference type="ChEBI" id="CHEBI:60240"/>
    </ligand>
</feature>
<feature type="site" description="Transition state stabilizer" evidence="14">
    <location>
        <position position="367"/>
    </location>
</feature>
<dbReference type="HAMAP" id="MF_00108">
    <property type="entry name" value="IspD"/>
    <property type="match status" value="1"/>
</dbReference>
<comment type="caution">
    <text evidence="16">The sequence shown here is derived from an EMBL/GenBank/DDBJ whole genome shotgun (WGS) entry which is preliminary data.</text>
</comment>
<evidence type="ECO:0000256" key="9">
    <source>
        <dbReference type="ARBA" id="ARBA00022695"/>
    </source>
</evidence>
<organism evidence="16 17">
    <name type="scientific">Rhodoglobus vestalii</name>
    <dbReference type="NCBI Taxonomy" id="193384"/>
    <lineage>
        <taxon>Bacteria</taxon>
        <taxon>Bacillati</taxon>
        <taxon>Actinomycetota</taxon>
        <taxon>Actinomycetes</taxon>
        <taxon>Micrococcales</taxon>
        <taxon>Microbacteriaceae</taxon>
        <taxon>Rhodoglobus</taxon>
    </lineage>
</organism>
<dbReference type="Proteomes" id="UP000316560">
    <property type="component" value="Unassembled WGS sequence"/>
</dbReference>
<dbReference type="EC" id="4.6.1.12" evidence="14"/>
<dbReference type="InterPro" id="IPR036571">
    <property type="entry name" value="MECDP_synthase_sf"/>
</dbReference>
<dbReference type="EC" id="2.7.7.60" evidence="14"/>
<accession>A0A8H2K7X7</accession>
<dbReference type="GO" id="GO:0008685">
    <property type="term" value="F:2-C-methyl-D-erythritol 2,4-cyclodiphosphate synthase activity"/>
    <property type="evidence" value="ECO:0007669"/>
    <property type="project" value="UniProtKB-UniRule"/>
</dbReference>
<comment type="function">
    <text evidence="14">Bifunctional enzyme that catalyzes the formation of 4-diphosphocytidyl-2-C-methyl-D-erythritol from CTP and 2-C-methyl-D-erythritol 4-phosphate (MEP) (IspD), and catalyzes the conversion of 4-diphosphocytidyl-2-C-methyl-D-erythritol 2-phosphate (CDP-ME2P) to 2-C-methyl-D-erythritol 2,4-cyclodiphosphate (ME-CPP) with a corresponding release of cytidine 5-monophosphate (CMP) (IspF).</text>
</comment>
<dbReference type="UniPathway" id="UPA00056">
    <property type="reaction ID" value="UER00093"/>
</dbReference>
<feature type="binding site" evidence="14">
    <location>
        <position position="376"/>
    </location>
    <ligand>
        <name>4-CDP-2-C-methyl-D-erythritol 2-phosphate</name>
        <dbReference type="ChEBI" id="CHEBI:57919"/>
    </ligand>
</feature>
<comment type="catalytic activity">
    <reaction evidence="1 14">
        <text>4-CDP-2-C-methyl-D-erythritol 2-phosphate = 2-C-methyl-D-erythritol 2,4-cyclic diphosphate + CMP</text>
        <dbReference type="Rhea" id="RHEA:23864"/>
        <dbReference type="ChEBI" id="CHEBI:57919"/>
        <dbReference type="ChEBI" id="CHEBI:58483"/>
        <dbReference type="ChEBI" id="CHEBI:60377"/>
        <dbReference type="EC" id="4.6.1.12"/>
    </reaction>
</comment>
<feature type="site" description="Positions MEP for the nucleophilic attack" evidence="14">
    <location>
        <position position="163"/>
    </location>
</feature>
<keyword evidence="12 14" id="KW-0456">Lyase</keyword>
<evidence type="ECO:0000256" key="14">
    <source>
        <dbReference type="HAMAP-Rule" id="MF_01520"/>
    </source>
</evidence>
<dbReference type="InterPro" id="IPR001228">
    <property type="entry name" value="IspD"/>
</dbReference>
<comment type="similarity">
    <text evidence="14">In the C-terminal section; belongs to the IspF family.</text>
</comment>
<comment type="pathway">
    <text evidence="5 14">Isoprenoid biosynthesis; isopentenyl diphosphate biosynthesis via DXP pathway; isopentenyl diphosphate from 1-deoxy-D-xylulose 5-phosphate: step 2/6.</text>
</comment>
<dbReference type="OrthoDB" id="9802561at2"/>
<comment type="similarity">
    <text evidence="7">Belongs to the IspD/TarI cytidylyltransferase family. IspD subfamily.</text>
</comment>
<dbReference type="GO" id="GO:0016114">
    <property type="term" value="P:terpenoid biosynthetic process"/>
    <property type="evidence" value="ECO:0007669"/>
    <property type="project" value="InterPro"/>
</dbReference>
<comment type="catalytic activity">
    <reaction evidence="2 14">
        <text>2-C-methyl-D-erythritol 4-phosphate + CTP + H(+) = 4-CDP-2-C-methyl-D-erythritol + diphosphate</text>
        <dbReference type="Rhea" id="RHEA:13429"/>
        <dbReference type="ChEBI" id="CHEBI:15378"/>
        <dbReference type="ChEBI" id="CHEBI:33019"/>
        <dbReference type="ChEBI" id="CHEBI:37563"/>
        <dbReference type="ChEBI" id="CHEBI:57823"/>
        <dbReference type="ChEBI" id="CHEBI:58262"/>
        <dbReference type="EC" id="2.7.7.60"/>
    </reaction>
</comment>
<feature type="binding site" evidence="14">
    <location>
        <begin position="271"/>
        <end position="272"/>
    </location>
    <ligand>
        <name>4-CDP-2-C-methyl-D-erythritol 2-phosphate</name>
        <dbReference type="ChEBI" id="CHEBI:57919"/>
    </ligand>
</feature>
<evidence type="ECO:0000313" key="17">
    <source>
        <dbReference type="Proteomes" id="UP000316560"/>
    </source>
</evidence>
<proteinExistence type="inferred from homology"/>
<evidence type="ECO:0000256" key="1">
    <source>
        <dbReference type="ARBA" id="ARBA00000200"/>
    </source>
</evidence>
<feature type="binding site" evidence="14">
    <location>
        <position position="373"/>
    </location>
    <ligand>
        <name>4-CDP-2-C-methyl-D-erythritol 2-phosphate</name>
        <dbReference type="ChEBI" id="CHEBI:57919"/>
    </ligand>
</feature>
<dbReference type="PROSITE" id="PS01350">
    <property type="entry name" value="ISPF"/>
    <property type="match status" value="1"/>
</dbReference>
<evidence type="ECO:0000259" key="15">
    <source>
        <dbReference type="Pfam" id="PF02542"/>
    </source>
</evidence>
<comment type="cofactor">
    <cofactor evidence="3 14">
        <name>a divalent metal cation</name>
        <dbReference type="ChEBI" id="CHEBI:60240"/>
    </cofactor>
</comment>
<feature type="binding site" evidence="14">
    <location>
        <begin position="245"/>
        <end position="247"/>
    </location>
    <ligand>
        <name>4-CDP-2-C-methyl-D-erythritol 2-phosphate</name>
        <dbReference type="ChEBI" id="CHEBI:57919"/>
    </ligand>
</feature>
<feature type="site" description="Transition state stabilizer" evidence="14">
    <location>
        <position position="21"/>
    </location>
</feature>
<dbReference type="GO" id="GO:0019288">
    <property type="term" value="P:isopentenyl diphosphate biosynthetic process, methylerythritol 4-phosphate pathway"/>
    <property type="evidence" value="ECO:0007669"/>
    <property type="project" value="UniProtKB-UniRule"/>
</dbReference>
<dbReference type="CDD" id="cd00554">
    <property type="entry name" value="MECDP_synthase"/>
    <property type="match status" value="1"/>
</dbReference>
<feature type="binding site" evidence="14">
    <location>
        <position position="245"/>
    </location>
    <ligand>
        <name>a divalent metal cation</name>
        <dbReference type="ChEBI" id="CHEBI:60240"/>
    </ligand>
</feature>
<gene>
    <name evidence="14" type="primary">ispDF</name>
    <name evidence="16" type="ORF">FB472_2185</name>
</gene>
<dbReference type="CDD" id="cd02516">
    <property type="entry name" value="CDP-ME_synthetase"/>
    <property type="match status" value="1"/>
</dbReference>
<keyword evidence="9 14" id="KW-0548">Nucleotidyltransferase</keyword>
<comment type="caution">
    <text evidence="14">Lacks conserved residue(s) required for the propagation of feature annotation.</text>
</comment>
<feature type="region of interest" description="2-C-methyl-D-erythritol 2,4-cyclodiphosphate synthase" evidence="14">
    <location>
        <begin position="239"/>
        <end position="401"/>
    </location>
</feature>
<reference evidence="16 17" key="1">
    <citation type="submission" date="2019-06" db="EMBL/GenBank/DDBJ databases">
        <title>Sequencing the genomes of 1000 actinobacteria strains.</title>
        <authorList>
            <person name="Klenk H.-P."/>
        </authorList>
    </citation>
    <scope>NUCLEOTIDE SEQUENCE [LARGE SCALE GENOMIC DNA]</scope>
    <source>
        <strain evidence="16 17">DSM 21947</strain>
    </source>
</reference>
<dbReference type="PROSITE" id="PS01295">
    <property type="entry name" value="ISPD"/>
    <property type="match status" value="1"/>
</dbReference>
<evidence type="ECO:0000256" key="8">
    <source>
        <dbReference type="ARBA" id="ARBA00022679"/>
    </source>
</evidence>
<dbReference type="GO" id="GO:0046872">
    <property type="term" value="F:metal ion binding"/>
    <property type="evidence" value="ECO:0007669"/>
    <property type="project" value="UniProtKB-KW"/>
</dbReference>
<dbReference type="InterPro" id="IPR029044">
    <property type="entry name" value="Nucleotide-diphossugar_trans"/>
</dbReference>
<dbReference type="FunFam" id="3.30.1330.50:FF:000003">
    <property type="entry name" value="2-C-methyl-D-erythritol 2,4-cyclodiphosphate synthase"/>
    <property type="match status" value="1"/>
</dbReference>
<keyword evidence="11 14" id="KW-0414">Isoprene biosynthesis</keyword>
<feature type="binding site" evidence="14">
    <location>
        <begin position="293"/>
        <end position="295"/>
    </location>
    <ligand>
        <name>4-CDP-2-C-methyl-D-erythritol 2-phosphate</name>
        <dbReference type="ChEBI" id="CHEBI:57919"/>
    </ligand>
</feature>
<feature type="region of interest" description="2-C-methyl-D-erythritol 4-phosphate cytidylyltransferase" evidence="14">
    <location>
        <begin position="1"/>
        <end position="238"/>
    </location>
</feature>
<sequence>MSSQTDPRVAVIVLGAGNGTRLGRNEPKAFVHLAGRPTLSRALESVFGMAEPAQVIIAVPQSFVPIARQLALAVPGGRDQEPTIIVGGSTRQKSVAAALKFLEPTVEVVLVHDAARPLTPSVVFDSVAAEVRSTNSGVVPGLPVADTIKRTDDAGRVVETVDRSVLMAVQTPQGFPREHLVVAHEAANAEFTDDSALVAAAGYPVSIIAGDHLAFKITTAWELRRAEHLFTESAASGIRVGTGTDVHAYDDTKQLWLAGLHWPDEIGLRGHSDGDVVAHAICDAMLSAAKLGDLGSVFGTNDPRFKDAHGDVFLNETLYLIRDAGFEVGNVSVQLIGNHPMVSRRRVEAEELLSGILGASVSIAGTTSDALGFTGRGEGMAAIATALVHARTPAEASHRKD</sequence>
<name>A0A8H2K7X7_9MICO</name>
<feature type="binding site" evidence="14">
    <location>
        <position position="279"/>
    </location>
    <ligand>
        <name>a divalent metal cation</name>
        <dbReference type="ChEBI" id="CHEBI:60240"/>
    </ligand>
</feature>
<feature type="site" description="Transition state stabilizer" evidence="14">
    <location>
        <position position="271"/>
    </location>
</feature>
<evidence type="ECO:0000313" key="16">
    <source>
        <dbReference type="EMBL" id="TQO20549.1"/>
    </source>
</evidence>
<dbReference type="GO" id="GO:0050518">
    <property type="term" value="F:2-C-methyl-D-erythritol 4-phosphate cytidylyltransferase activity"/>
    <property type="evidence" value="ECO:0007669"/>
    <property type="project" value="UniProtKB-UniRule"/>
</dbReference>
<dbReference type="EMBL" id="VFRA01000001">
    <property type="protein sequence ID" value="TQO20549.1"/>
    <property type="molecule type" value="Genomic_DNA"/>
</dbReference>
<evidence type="ECO:0000256" key="4">
    <source>
        <dbReference type="ARBA" id="ARBA00004709"/>
    </source>
</evidence>
<dbReference type="AlphaFoldDB" id="A0A8H2K7X7"/>
<dbReference type="NCBIfam" id="TIGR00151">
    <property type="entry name" value="ispF"/>
    <property type="match status" value="1"/>
</dbReference>
<dbReference type="NCBIfam" id="TIGR00453">
    <property type="entry name" value="ispD"/>
    <property type="match status" value="1"/>
</dbReference>
<feature type="domain" description="2-C-methyl-D-erythritol 2,4-cyclodiphosphate synthase" evidence="15">
    <location>
        <begin position="238"/>
        <end position="388"/>
    </location>
</feature>
<dbReference type="Pfam" id="PF02542">
    <property type="entry name" value="YgbB"/>
    <property type="match status" value="1"/>
</dbReference>
<evidence type="ECO:0000256" key="13">
    <source>
        <dbReference type="ARBA" id="ARBA00023268"/>
    </source>
</evidence>
<dbReference type="InterPro" id="IPR018294">
    <property type="entry name" value="ISPD_synthase_CS"/>
</dbReference>
<protein>
    <recommendedName>
        <fullName evidence="14">Bifunctional enzyme IspD/IspF</fullName>
    </recommendedName>
    <domain>
        <recommendedName>
            <fullName evidence="14">2-C-methyl-D-erythritol 4-phosphate cytidylyltransferase</fullName>
            <ecNumber evidence="14">2.7.7.60</ecNumber>
        </recommendedName>
        <alternativeName>
            <fullName evidence="14">4-diphosphocytidyl-2C-methyl-D-erythritol synthase</fullName>
        </alternativeName>
        <alternativeName>
            <fullName evidence="14">MEP cytidylyltransferase</fullName>
            <shortName evidence="14">MCT</shortName>
        </alternativeName>
    </domain>
    <domain>
        <recommendedName>
            <fullName evidence="14">2-C-methyl-D-erythritol 2,4-cyclodiphosphate synthase</fullName>
            <shortName evidence="14">MECDP-synthase</shortName>
            <shortName evidence="14">MECPP-synthase</shortName>
            <shortName evidence="14">MECPS</shortName>
            <ecNumber evidence="14">4.6.1.12</ecNumber>
        </recommendedName>
    </domain>
</protein>
<dbReference type="InterPro" id="IPR050088">
    <property type="entry name" value="IspD/TarI_cytidylyltransf_bact"/>
</dbReference>
<keyword evidence="10 14" id="KW-0479">Metal-binding</keyword>
<keyword evidence="8 14" id="KW-0808">Transferase</keyword>
<dbReference type="InterPro" id="IPR020555">
    <property type="entry name" value="MECDP_synthase_CS"/>
</dbReference>
<dbReference type="HAMAP" id="MF_01520">
    <property type="entry name" value="IspDF"/>
    <property type="match status" value="1"/>
</dbReference>
<dbReference type="SUPFAM" id="SSF53448">
    <property type="entry name" value="Nucleotide-diphospho-sugar transferases"/>
    <property type="match status" value="1"/>
</dbReference>
<feature type="binding site" evidence="14">
    <location>
        <begin position="366"/>
        <end position="369"/>
    </location>
    <ligand>
        <name>4-CDP-2-C-methyl-D-erythritol 2-phosphate</name>
        <dbReference type="ChEBI" id="CHEBI:57919"/>
    </ligand>
</feature>
<dbReference type="PANTHER" id="PTHR32125:SF4">
    <property type="entry name" value="2-C-METHYL-D-ERYTHRITOL 4-PHOSPHATE CYTIDYLYLTRANSFERASE, CHLOROPLASTIC"/>
    <property type="match status" value="1"/>
</dbReference>
<comment type="similarity">
    <text evidence="6">Belongs to the IspF family.</text>
</comment>
<dbReference type="RefSeq" id="WP_141990856.1">
    <property type="nucleotide sequence ID" value="NZ_VFRA01000001.1"/>
</dbReference>
<evidence type="ECO:0000256" key="12">
    <source>
        <dbReference type="ARBA" id="ARBA00023239"/>
    </source>
</evidence>
<evidence type="ECO:0000256" key="6">
    <source>
        <dbReference type="ARBA" id="ARBA00008480"/>
    </source>
</evidence>
<evidence type="ECO:0000256" key="11">
    <source>
        <dbReference type="ARBA" id="ARBA00023229"/>
    </source>
</evidence>
<feature type="site" description="Transition state stabilizer" evidence="14">
    <location>
        <position position="28"/>
    </location>
</feature>
<dbReference type="InterPro" id="IPR034683">
    <property type="entry name" value="IspD/TarI"/>
</dbReference>
<keyword evidence="17" id="KW-1185">Reference proteome</keyword>
<evidence type="ECO:0000256" key="7">
    <source>
        <dbReference type="ARBA" id="ARBA00009789"/>
    </source>
</evidence>
<dbReference type="Gene3D" id="3.90.550.10">
    <property type="entry name" value="Spore Coat Polysaccharide Biosynthesis Protein SpsA, Chain A"/>
    <property type="match status" value="1"/>
</dbReference>
<evidence type="ECO:0000256" key="2">
    <source>
        <dbReference type="ARBA" id="ARBA00001282"/>
    </source>
</evidence>